<gene>
    <name evidence="2" type="ORF">KI387_032482</name>
</gene>
<reference evidence="2 3" key="1">
    <citation type="journal article" date="2021" name="Nat. Plants">
        <title>The Taxus genome provides insights into paclitaxel biosynthesis.</title>
        <authorList>
            <person name="Xiong X."/>
            <person name="Gou J."/>
            <person name="Liao Q."/>
            <person name="Li Y."/>
            <person name="Zhou Q."/>
            <person name="Bi G."/>
            <person name="Li C."/>
            <person name="Du R."/>
            <person name="Wang X."/>
            <person name="Sun T."/>
            <person name="Guo L."/>
            <person name="Liang H."/>
            <person name="Lu P."/>
            <person name="Wu Y."/>
            <person name="Zhang Z."/>
            <person name="Ro D.K."/>
            <person name="Shang Y."/>
            <person name="Huang S."/>
            <person name="Yan J."/>
        </authorList>
    </citation>
    <scope>NUCLEOTIDE SEQUENCE [LARGE SCALE GENOMIC DNA]</scope>
    <source>
        <strain evidence="2">Ta-2019</strain>
    </source>
</reference>
<evidence type="ECO:0000313" key="3">
    <source>
        <dbReference type="Proteomes" id="UP000824469"/>
    </source>
</evidence>
<dbReference type="OMA" id="MRQPESF"/>
<dbReference type="Proteomes" id="UP000824469">
    <property type="component" value="Unassembled WGS sequence"/>
</dbReference>
<evidence type="ECO:0000259" key="1">
    <source>
        <dbReference type="Pfam" id="PF01464"/>
    </source>
</evidence>
<dbReference type="Pfam" id="PF01464">
    <property type="entry name" value="SLT"/>
    <property type="match status" value="1"/>
</dbReference>
<dbReference type="PANTHER" id="PTHR37179:SF1">
    <property type="entry name" value="TRANSGLYCOSYLASE"/>
    <property type="match status" value="1"/>
</dbReference>
<name>A0AA38BPE9_TAXCH</name>
<organism evidence="2 3">
    <name type="scientific">Taxus chinensis</name>
    <name type="common">Chinese yew</name>
    <name type="synonym">Taxus wallichiana var. chinensis</name>
    <dbReference type="NCBI Taxonomy" id="29808"/>
    <lineage>
        <taxon>Eukaryota</taxon>
        <taxon>Viridiplantae</taxon>
        <taxon>Streptophyta</taxon>
        <taxon>Embryophyta</taxon>
        <taxon>Tracheophyta</taxon>
        <taxon>Spermatophyta</taxon>
        <taxon>Pinopsida</taxon>
        <taxon>Pinidae</taxon>
        <taxon>Conifers II</taxon>
        <taxon>Cupressales</taxon>
        <taxon>Taxaceae</taxon>
        <taxon>Taxus</taxon>
    </lineage>
</organism>
<dbReference type="InterPro" id="IPR023346">
    <property type="entry name" value="Lysozyme-like_dom_sf"/>
</dbReference>
<dbReference type="EMBL" id="JAHRHJ020003813">
    <property type="protein sequence ID" value="KAH9288365.1"/>
    <property type="molecule type" value="Genomic_DNA"/>
</dbReference>
<feature type="non-terminal residue" evidence="2">
    <location>
        <position position="1"/>
    </location>
</feature>
<dbReference type="Gene3D" id="1.10.530.10">
    <property type="match status" value="2"/>
</dbReference>
<dbReference type="SUPFAM" id="SSF53955">
    <property type="entry name" value="Lysozyme-like"/>
    <property type="match status" value="2"/>
</dbReference>
<feature type="domain" description="Transglycosylase SLT" evidence="1">
    <location>
        <begin position="6"/>
        <end position="131"/>
    </location>
</feature>
<dbReference type="PANTHER" id="PTHR37179">
    <property type="entry name" value="TRANSGLYCOSYLASE"/>
    <property type="match status" value="1"/>
</dbReference>
<evidence type="ECO:0000313" key="2">
    <source>
        <dbReference type="EMBL" id="KAH9288365.1"/>
    </source>
</evidence>
<dbReference type="InterPro" id="IPR008258">
    <property type="entry name" value="Transglycosylase_SLT_dom_1"/>
</dbReference>
<dbReference type="AlphaFoldDB" id="A0AA38BPE9"/>
<feature type="non-terminal residue" evidence="2">
    <location>
        <position position="360"/>
    </location>
</feature>
<comment type="caution">
    <text evidence="2">The sequence shown here is derived from an EMBL/GenBank/DDBJ whole genome shotgun (WGS) entry which is preliminary data.</text>
</comment>
<proteinExistence type="predicted"/>
<accession>A0AA38BPE9</accession>
<protein>
    <recommendedName>
        <fullName evidence="1">Transglycosylase SLT domain-containing protein</fullName>
    </recommendedName>
</protein>
<keyword evidence="3" id="KW-1185">Reference proteome</keyword>
<sequence>AMADIIIERHFRRRLDPLLICTIAEIESDRQPFAYRYEPKLGEASTGLMQTLQSTAEWLARDMGYTVYQVEGVPTMLYRPFVSVYFGAAFLKWLSTYDGKKRSEEFMIRAYNGGPKRANHKSTLQYWKRYQLVKQSLLVDSDIHLWENNSLSSSDVSGSLAPVSSNSVASEWTYWDDKVPPEYMAEMWKYPDVRSEWSRHGEKEGRVRFSRDSEKRPYLTTTELKVVAEIIVSRHFSARRIKPALLAALSEICSMRLLYGSDPPNGIMQIDFPMAAWIYKDLGYKAYKIRSIEDLSNPFVSMYFGAAYVCWLSTYEGRERSDQFIIQAYLGGPQGVNVQETGPFWLKYLDALPKYESRNK</sequence>